<protein>
    <submittedName>
        <fullName evidence="2">Uncharacterized protein</fullName>
    </submittedName>
</protein>
<comment type="caution">
    <text evidence="2">The sequence shown here is derived from an EMBL/GenBank/DDBJ whole genome shotgun (WGS) entry which is preliminary data.</text>
</comment>
<dbReference type="Proteomes" id="UP000314294">
    <property type="component" value="Unassembled WGS sequence"/>
</dbReference>
<reference evidence="2 3" key="1">
    <citation type="submission" date="2019-03" db="EMBL/GenBank/DDBJ databases">
        <title>First draft genome of Liparis tanakae, snailfish: a comprehensive survey of snailfish specific genes.</title>
        <authorList>
            <person name="Kim W."/>
            <person name="Song I."/>
            <person name="Jeong J.-H."/>
            <person name="Kim D."/>
            <person name="Kim S."/>
            <person name="Ryu S."/>
            <person name="Song J.Y."/>
            <person name="Lee S.K."/>
        </authorList>
    </citation>
    <scope>NUCLEOTIDE SEQUENCE [LARGE SCALE GENOMIC DNA]</scope>
    <source>
        <tissue evidence="2">Muscle</tissue>
    </source>
</reference>
<name>A0A4Z2FBU7_9TELE</name>
<feature type="compositionally biased region" description="Basic and acidic residues" evidence="1">
    <location>
        <begin position="19"/>
        <end position="35"/>
    </location>
</feature>
<gene>
    <name evidence="2" type="ORF">EYF80_051447</name>
</gene>
<proteinExistence type="predicted"/>
<feature type="region of interest" description="Disordered" evidence="1">
    <location>
        <begin position="145"/>
        <end position="178"/>
    </location>
</feature>
<organism evidence="2 3">
    <name type="scientific">Liparis tanakae</name>
    <name type="common">Tanaka's snailfish</name>
    <dbReference type="NCBI Taxonomy" id="230148"/>
    <lineage>
        <taxon>Eukaryota</taxon>
        <taxon>Metazoa</taxon>
        <taxon>Chordata</taxon>
        <taxon>Craniata</taxon>
        <taxon>Vertebrata</taxon>
        <taxon>Euteleostomi</taxon>
        <taxon>Actinopterygii</taxon>
        <taxon>Neopterygii</taxon>
        <taxon>Teleostei</taxon>
        <taxon>Neoteleostei</taxon>
        <taxon>Acanthomorphata</taxon>
        <taxon>Eupercaria</taxon>
        <taxon>Perciformes</taxon>
        <taxon>Cottioidei</taxon>
        <taxon>Cottales</taxon>
        <taxon>Liparidae</taxon>
        <taxon>Liparis</taxon>
    </lineage>
</organism>
<feature type="region of interest" description="Disordered" evidence="1">
    <location>
        <begin position="1"/>
        <end position="48"/>
    </location>
</feature>
<evidence type="ECO:0000256" key="1">
    <source>
        <dbReference type="SAM" id="MobiDB-lite"/>
    </source>
</evidence>
<dbReference type="AlphaFoldDB" id="A0A4Z2FBU7"/>
<sequence length="178" mass="19713">MSSVVKRLDSSPKMSMLRLHGEVTEPKHSEEHESYIRAAPPRRRLGSAAPFHPRDIFLSVETDDTDRSGFPSACSTRGSTLLSITGWSASHSARAPGGRATVQRLDVVDADPGDEADEAGDDVGVVHVYRLRYGLEAVEQSFGVLEEEEEEEEEEEGEPPMNTTFQQQKGRKENVFKI</sequence>
<keyword evidence="3" id="KW-1185">Reference proteome</keyword>
<dbReference type="EMBL" id="SRLO01001375">
    <property type="protein sequence ID" value="TNN38381.1"/>
    <property type="molecule type" value="Genomic_DNA"/>
</dbReference>
<evidence type="ECO:0000313" key="3">
    <source>
        <dbReference type="Proteomes" id="UP000314294"/>
    </source>
</evidence>
<feature type="compositionally biased region" description="Basic and acidic residues" evidence="1">
    <location>
        <begin position="1"/>
        <end position="10"/>
    </location>
</feature>
<evidence type="ECO:0000313" key="2">
    <source>
        <dbReference type="EMBL" id="TNN38381.1"/>
    </source>
</evidence>
<feature type="compositionally biased region" description="Acidic residues" evidence="1">
    <location>
        <begin position="145"/>
        <end position="158"/>
    </location>
</feature>
<accession>A0A4Z2FBU7</accession>